<dbReference type="Gene3D" id="2.60.40.420">
    <property type="entry name" value="Cupredoxins - blue copper proteins"/>
    <property type="match status" value="1"/>
</dbReference>
<dbReference type="PANTHER" id="PTHR33021">
    <property type="entry name" value="BLUE COPPER PROTEIN"/>
    <property type="match status" value="1"/>
</dbReference>
<dbReference type="InterPro" id="IPR008972">
    <property type="entry name" value="Cupredoxin"/>
</dbReference>
<dbReference type="FunFam" id="2.60.40.420:FF:000034">
    <property type="entry name" value="Cupredoxin superfamily protein"/>
    <property type="match status" value="1"/>
</dbReference>
<name>A0A835V8W4_VANPL</name>
<proteinExistence type="predicted"/>
<keyword evidence="2" id="KW-0325">Glycoprotein</keyword>
<feature type="signal peptide" evidence="3">
    <location>
        <begin position="1"/>
        <end position="26"/>
    </location>
</feature>
<dbReference type="InterPro" id="IPR003245">
    <property type="entry name" value="Phytocyanin_dom"/>
</dbReference>
<dbReference type="Proteomes" id="UP000636800">
    <property type="component" value="Chromosome 3"/>
</dbReference>
<keyword evidence="3" id="KW-0732">Signal</keyword>
<dbReference type="SUPFAM" id="SSF49503">
    <property type="entry name" value="Cupredoxins"/>
    <property type="match status" value="1"/>
</dbReference>
<dbReference type="EMBL" id="JADCNL010000003">
    <property type="protein sequence ID" value="KAG0488813.1"/>
    <property type="molecule type" value="Genomic_DNA"/>
</dbReference>
<feature type="chain" id="PRO_5033066455" description="Phytocyanin domain-containing protein" evidence="3">
    <location>
        <begin position="27"/>
        <end position="188"/>
    </location>
</feature>
<evidence type="ECO:0000313" key="6">
    <source>
        <dbReference type="Proteomes" id="UP000636800"/>
    </source>
</evidence>
<keyword evidence="1" id="KW-1015">Disulfide bond</keyword>
<gene>
    <name evidence="5" type="ORF">HPP92_007624</name>
</gene>
<evidence type="ECO:0000256" key="3">
    <source>
        <dbReference type="SAM" id="SignalP"/>
    </source>
</evidence>
<organism evidence="5 6">
    <name type="scientific">Vanilla planifolia</name>
    <name type="common">Vanilla</name>
    <dbReference type="NCBI Taxonomy" id="51239"/>
    <lineage>
        <taxon>Eukaryota</taxon>
        <taxon>Viridiplantae</taxon>
        <taxon>Streptophyta</taxon>
        <taxon>Embryophyta</taxon>
        <taxon>Tracheophyta</taxon>
        <taxon>Spermatophyta</taxon>
        <taxon>Magnoliopsida</taxon>
        <taxon>Liliopsida</taxon>
        <taxon>Asparagales</taxon>
        <taxon>Orchidaceae</taxon>
        <taxon>Vanilloideae</taxon>
        <taxon>Vanilleae</taxon>
        <taxon>Vanilla</taxon>
    </lineage>
</organism>
<dbReference type="InterPro" id="IPR039391">
    <property type="entry name" value="Phytocyanin-like"/>
</dbReference>
<keyword evidence="6" id="KW-1185">Reference proteome</keyword>
<evidence type="ECO:0000256" key="2">
    <source>
        <dbReference type="ARBA" id="ARBA00023180"/>
    </source>
</evidence>
<protein>
    <recommendedName>
        <fullName evidence="4">Phytocyanin domain-containing protein</fullName>
    </recommendedName>
</protein>
<evidence type="ECO:0000313" key="5">
    <source>
        <dbReference type="EMBL" id="KAG0488813.1"/>
    </source>
</evidence>
<dbReference type="PROSITE" id="PS51485">
    <property type="entry name" value="PHYTOCYANIN"/>
    <property type="match status" value="1"/>
</dbReference>
<comment type="caution">
    <text evidence="5">The sequence shown here is derived from an EMBL/GenBank/DDBJ whole genome shotgun (WGS) entry which is preliminary data.</text>
</comment>
<dbReference type="Pfam" id="PF02298">
    <property type="entry name" value="Cu_bind_like"/>
    <property type="match status" value="1"/>
</dbReference>
<dbReference type="GO" id="GO:0005886">
    <property type="term" value="C:plasma membrane"/>
    <property type="evidence" value="ECO:0007669"/>
    <property type="project" value="TreeGrafter"/>
</dbReference>
<dbReference type="GO" id="GO:0009055">
    <property type="term" value="F:electron transfer activity"/>
    <property type="evidence" value="ECO:0007669"/>
    <property type="project" value="InterPro"/>
</dbReference>
<dbReference type="AlphaFoldDB" id="A0A835V8W4"/>
<feature type="domain" description="Phytocyanin" evidence="4">
    <location>
        <begin position="28"/>
        <end position="130"/>
    </location>
</feature>
<evidence type="ECO:0000259" key="4">
    <source>
        <dbReference type="PROSITE" id="PS51485"/>
    </source>
</evidence>
<dbReference type="OrthoDB" id="443318at2759"/>
<dbReference type="PANTHER" id="PTHR33021:SF264">
    <property type="entry name" value="OS05G0570900 PROTEIN"/>
    <property type="match status" value="1"/>
</dbReference>
<reference evidence="5 6" key="1">
    <citation type="journal article" date="2020" name="Nat. Food">
        <title>A phased Vanilla planifolia genome enables genetic improvement of flavour and production.</title>
        <authorList>
            <person name="Hasing T."/>
            <person name="Tang H."/>
            <person name="Brym M."/>
            <person name="Khazi F."/>
            <person name="Huang T."/>
            <person name="Chambers A.H."/>
        </authorList>
    </citation>
    <scope>NUCLEOTIDE SEQUENCE [LARGE SCALE GENOMIC DNA]</scope>
    <source>
        <tissue evidence="5">Leaf</tissue>
    </source>
</reference>
<sequence length="188" mass="19862">MVPASLVPRLFLLLAFLGFLTGVSEAHKNHVVGGSFGWKIPPNLTFYKEWAATKTFVVGDRLVFLYRSGAQNVLEVSAEDYKRCGSSNVTNMYYIGPTIVELETPGSHFFYSGVGLHCEAGQKLAVDVGTTAPPPPFVADESLYSIGSDDDTAQTPAPSPVKPVSGAATTGIALLAALSACLLHASLV</sequence>
<evidence type="ECO:0000256" key="1">
    <source>
        <dbReference type="ARBA" id="ARBA00023157"/>
    </source>
</evidence>
<accession>A0A835V8W4</accession>